<evidence type="ECO:0000313" key="8">
    <source>
        <dbReference type="EMBL" id="GAA1725279.1"/>
    </source>
</evidence>
<proteinExistence type="inferred from homology"/>
<evidence type="ECO:0000256" key="5">
    <source>
        <dbReference type="SAM" id="SignalP"/>
    </source>
</evidence>
<dbReference type="SUPFAM" id="SSF52283">
    <property type="entry name" value="Formate/glycerate dehydrogenase catalytic domain-like"/>
    <property type="match status" value="1"/>
</dbReference>
<dbReference type="CDD" id="cd12156">
    <property type="entry name" value="HPPR"/>
    <property type="match status" value="1"/>
</dbReference>
<sequence length="309" mass="31740">MVTGIVASVVTMASPVLLAHPLQADLAADLVRLHGAVSDPADDVRVAVTTSRFGLSAEEIAALPGLEAIVSFGVGFDSIDLDAARDRDIAIATTPGVLTDAVADLAVGLLIDSVRQVSAADRYVRDGRWAAGGTYPLTGHVTGRKVGIVGLGRIGTAIADRLAGFRCEIGYHNRSVADVPFAYHASVAELAAWADVLVLAAPGGGDPIVGANELAALGPQGHLVNIGRGGLVDEPALVAALTDGTIAGAGLDVFADEPHVPEALWALDNVVLVPHVGSATQQTRREMADLVLDNVAAFLERGELVTPLR</sequence>
<dbReference type="InterPro" id="IPR050223">
    <property type="entry name" value="D-isomer_2-hydroxyacid_DH"/>
</dbReference>
<dbReference type="SUPFAM" id="SSF51735">
    <property type="entry name" value="NAD(P)-binding Rossmann-fold domains"/>
    <property type="match status" value="1"/>
</dbReference>
<feature type="domain" description="D-isomer specific 2-hydroxyacid dehydrogenase NAD-binding" evidence="7">
    <location>
        <begin position="107"/>
        <end position="277"/>
    </location>
</feature>
<evidence type="ECO:0000256" key="3">
    <source>
        <dbReference type="ARBA" id="ARBA00023027"/>
    </source>
</evidence>
<dbReference type="Gene3D" id="3.40.50.720">
    <property type="entry name" value="NAD(P)-binding Rossmann-like Domain"/>
    <property type="match status" value="2"/>
</dbReference>
<dbReference type="Pfam" id="PF02826">
    <property type="entry name" value="2-Hacid_dh_C"/>
    <property type="match status" value="1"/>
</dbReference>
<evidence type="ECO:0000313" key="9">
    <source>
        <dbReference type="Proteomes" id="UP001501057"/>
    </source>
</evidence>
<feature type="domain" description="D-isomer specific 2-hydroxyacid dehydrogenase catalytic" evidence="6">
    <location>
        <begin position="40"/>
        <end position="304"/>
    </location>
</feature>
<protein>
    <submittedName>
        <fullName evidence="8">2-hydroxyacid dehydrogenase</fullName>
    </submittedName>
</protein>
<keyword evidence="3" id="KW-0520">NAD</keyword>
<dbReference type="PROSITE" id="PS00065">
    <property type="entry name" value="D_2_HYDROXYACID_DH_1"/>
    <property type="match status" value="1"/>
</dbReference>
<evidence type="ECO:0000256" key="4">
    <source>
        <dbReference type="RuleBase" id="RU003719"/>
    </source>
</evidence>
<evidence type="ECO:0000259" key="7">
    <source>
        <dbReference type="Pfam" id="PF02826"/>
    </source>
</evidence>
<comment type="caution">
    <text evidence="8">The sequence shown here is derived from an EMBL/GenBank/DDBJ whole genome shotgun (WGS) entry which is preliminary data.</text>
</comment>
<keyword evidence="2 4" id="KW-0560">Oxidoreductase</keyword>
<evidence type="ECO:0000256" key="1">
    <source>
        <dbReference type="ARBA" id="ARBA00005854"/>
    </source>
</evidence>
<comment type="similarity">
    <text evidence="1 4">Belongs to the D-isomer specific 2-hydroxyacid dehydrogenase family.</text>
</comment>
<dbReference type="PANTHER" id="PTHR10996:SF178">
    <property type="entry name" value="2-HYDROXYACID DEHYDROGENASE YGL185C-RELATED"/>
    <property type="match status" value="1"/>
</dbReference>
<dbReference type="InterPro" id="IPR006140">
    <property type="entry name" value="D-isomer_DH_NAD-bd"/>
</dbReference>
<feature type="chain" id="PRO_5047355653" evidence="5">
    <location>
        <begin position="20"/>
        <end position="309"/>
    </location>
</feature>
<keyword evidence="9" id="KW-1185">Reference proteome</keyword>
<dbReference type="Pfam" id="PF00389">
    <property type="entry name" value="2-Hacid_dh"/>
    <property type="match status" value="1"/>
</dbReference>
<gene>
    <name evidence="8" type="ORF">GCM10009710_02560</name>
</gene>
<dbReference type="Proteomes" id="UP001501057">
    <property type="component" value="Unassembled WGS sequence"/>
</dbReference>
<evidence type="ECO:0000256" key="2">
    <source>
        <dbReference type="ARBA" id="ARBA00023002"/>
    </source>
</evidence>
<accession>A0ABN2JG79</accession>
<dbReference type="InterPro" id="IPR006139">
    <property type="entry name" value="D-isomer_2_OHA_DH_cat_dom"/>
</dbReference>
<name>A0ABN2JG79_9ACTN</name>
<reference evidence="8 9" key="1">
    <citation type="journal article" date="2019" name="Int. J. Syst. Evol. Microbiol.">
        <title>The Global Catalogue of Microorganisms (GCM) 10K type strain sequencing project: providing services to taxonomists for standard genome sequencing and annotation.</title>
        <authorList>
            <consortium name="The Broad Institute Genomics Platform"/>
            <consortium name="The Broad Institute Genome Sequencing Center for Infectious Disease"/>
            <person name="Wu L."/>
            <person name="Ma J."/>
        </authorList>
    </citation>
    <scope>NUCLEOTIDE SEQUENCE [LARGE SCALE GENOMIC DNA]</scope>
    <source>
        <strain evidence="8 9">JCM 13518</strain>
    </source>
</reference>
<dbReference type="EMBL" id="BAAAME010000002">
    <property type="protein sequence ID" value="GAA1725279.1"/>
    <property type="molecule type" value="Genomic_DNA"/>
</dbReference>
<dbReference type="InterPro" id="IPR036291">
    <property type="entry name" value="NAD(P)-bd_dom_sf"/>
</dbReference>
<keyword evidence="5" id="KW-0732">Signal</keyword>
<organism evidence="8 9">
    <name type="scientific">Aeromicrobium alkaliterrae</name>
    <dbReference type="NCBI Taxonomy" id="302168"/>
    <lineage>
        <taxon>Bacteria</taxon>
        <taxon>Bacillati</taxon>
        <taxon>Actinomycetota</taxon>
        <taxon>Actinomycetes</taxon>
        <taxon>Propionibacteriales</taxon>
        <taxon>Nocardioidaceae</taxon>
        <taxon>Aeromicrobium</taxon>
    </lineage>
</organism>
<feature type="signal peptide" evidence="5">
    <location>
        <begin position="1"/>
        <end position="19"/>
    </location>
</feature>
<dbReference type="PANTHER" id="PTHR10996">
    <property type="entry name" value="2-HYDROXYACID DEHYDROGENASE-RELATED"/>
    <property type="match status" value="1"/>
</dbReference>
<dbReference type="InterPro" id="IPR029752">
    <property type="entry name" value="D-isomer_DH_CS1"/>
</dbReference>
<evidence type="ECO:0000259" key="6">
    <source>
        <dbReference type="Pfam" id="PF00389"/>
    </source>
</evidence>